<dbReference type="CDD" id="cd03301">
    <property type="entry name" value="ABC_MalK_N"/>
    <property type="match status" value="1"/>
</dbReference>
<protein>
    <submittedName>
        <fullName evidence="5">Sn-glycerol-3-phosphate ABC transporter ATP-binding protein UgpC</fullName>
    </submittedName>
</protein>
<dbReference type="SUPFAM" id="SSF50331">
    <property type="entry name" value="MOP-like"/>
    <property type="match status" value="1"/>
</dbReference>
<reference evidence="5" key="1">
    <citation type="submission" date="2023-09" db="EMBL/GenBank/DDBJ databases">
        <title>First report of Pseudomonas coleopterorum DJ13 causing leaf spot on Rhododendron pulchrum Sweet in China.</title>
        <authorList>
            <person name="Zhang Y."/>
        </authorList>
    </citation>
    <scope>NUCLEOTIDE SEQUENCE</scope>
    <source>
        <strain evidence="5">DJ13</strain>
    </source>
</reference>
<evidence type="ECO:0000313" key="6">
    <source>
        <dbReference type="Proteomes" id="UP001258207"/>
    </source>
</evidence>
<dbReference type="InterPro" id="IPR017871">
    <property type="entry name" value="ABC_transporter-like_CS"/>
</dbReference>
<sequence length="386" mass="42159">MATLELRNVNKTYGPGLPDTLKNIELSIKDGEFLILVGPSGCGKSTLMNCIAGLESITGGAIMIGDQDVSGMSPKDRDIAMVFQSYALYPTMSVRENIEFGLKIRKMPQSAIDEEVARVAKLLQIEHLLNRKPGQLSGGQQQRVAMGRALARRPKIYLFDEPLSNLDAKLRVEMRTEMKLMHQRLKTTTVYVTHDQIEAMTLGDKVAVMKDGIIQQFGTPQQIYNDPTNLFVASFIGSPPMNFIPLRLTRQDGRLVAMLDSGQARCELPLGVTDAGLEDREIILGIRPEQIALASEQSTGLPVLRAEVQITEPTGPDTLVFVTVNQTKVCCRLAPDDAPTPGATLNLLLDPSKVLLFDAASGERLGTTRSVEDAAPLGNVTQFKGR</sequence>
<dbReference type="Pfam" id="PF03459">
    <property type="entry name" value="TOBE"/>
    <property type="match status" value="1"/>
</dbReference>
<dbReference type="PANTHER" id="PTHR43875">
    <property type="entry name" value="MALTODEXTRIN IMPORT ATP-BINDING PROTEIN MSMX"/>
    <property type="match status" value="1"/>
</dbReference>
<gene>
    <name evidence="5" type="primary">ugpC</name>
    <name evidence="5" type="ORF">RI108_18185</name>
</gene>
<evidence type="ECO:0000259" key="4">
    <source>
        <dbReference type="PROSITE" id="PS50893"/>
    </source>
</evidence>
<dbReference type="RefSeq" id="WP_310791671.1">
    <property type="nucleotide sequence ID" value="NZ_CP134081.1"/>
</dbReference>
<dbReference type="PROSITE" id="PS50893">
    <property type="entry name" value="ABC_TRANSPORTER_2"/>
    <property type="match status" value="1"/>
</dbReference>
<dbReference type="InterPro" id="IPR027417">
    <property type="entry name" value="P-loop_NTPase"/>
</dbReference>
<dbReference type="InterPro" id="IPR047641">
    <property type="entry name" value="ABC_transpr_MalK/UgpC-like"/>
</dbReference>
<dbReference type="Gene3D" id="2.40.50.100">
    <property type="match status" value="1"/>
</dbReference>
<dbReference type="SMART" id="SM00382">
    <property type="entry name" value="AAA"/>
    <property type="match status" value="1"/>
</dbReference>
<evidence type="ECO:0000256" key="2">
    <source>
        <dbReference type="ARBA" id="ARBA00022741"/>
    </source>
</evidence>
<dbReference type="InterPro" id="IPR003593">
    <property type="entry name" value="AAA+_ATPase"/>
</dbReference>
<dbReference type="Pfam" id="PF00005">
    <property type="entry name" value="ABC_tran"/>
    <property type="match status" value="1"/>
</dbReference>
<dbReference type="Gene3D" id="2.40.50.140">
    <property type="entry name" value="Nucleic acid-binding proteins"/>
    <property type="match status" value="1"/>
</dbReference>
<keyword evidence="3 5" id="KW-0067">ATP-binding</keyword>
<dbReference type="Proteomes" id="UP001258207">
    <property type="component" value="Chromosome"/>
</dbReference>
<name>A0AAJ6LXZ8_9PSED</name>
<dbReference type="InterPro" id="IPR040582">
    <property type="entry name" value="OB_MalK-like"/>
</dbReference>
<dbReference type="NCBIfam" id="NF008653">
    <property type="entry name" value="PRK11650.1"/>
    <property type="match status" value="1"/>
</dbReference>
<organism evidence="5 6">
    <name type="scientific">Pseudomonas coleopterorum</name>
    <dbReference type="NCBI Taxonomy" id="1605838"/>
    <lineage>
        <taxon>Bacteria</taxon>
        <taxon>Pseudomonadati</taxon>
        <taxon>Pseudomonadota</taxon>
        <taxon>Gammaproteobacteria</taxon>
        <taxon>Pseudomonadales</taxon>
        <taxon>Pseudomonadaceae</taxon>
        <taxon>Pseudomonas</taxon>
    </lineage>
</organism>
<evidence type="ECO:0000256" key="1">
    <source>
        <dbReference type="ARBA" id="ARBA00022448"/>
    </source>
</evidence>
<evidence type="ECO:0000313" key="5">
    <source>
        <dbReference type="EMBL" id="WNC09184.1"/>
    </source>
</evidence>
<dbReference type="InterPro" id="IPR012340">
    <property type="entry name" value="NA-bd_OB-fold"/>
</dbReference>
<dbReference type="Gene3D" id="3.40.50.300">
    <property type="entry name" value="P-loop containing nucleotide triphosphate hydrolases"/>
    <property type="match status" value="1"/>
</dbReference>
<accession>A0AAJ6LXZ8</accession>
<dbReference type="Pfam" id="PF17912">
    <property type="entry name" value="OB_MalK"/>
    <property type="match status" value="1"/>
</dbReference>
<keyword evidence="2" id="KW-0547">Nucleotide-binding</keyword>
<dbReference type="EMBL" id="CP134081">
    <property type="protein sequence ID" value="WNC09184.1"/>
    <property type="molecule type" value="Genomic_DNA"/>
</dbReference>
<evidence type="ECO:0000256" key="3">
    <source>
        <dbReference type="ARBA" id="ARBA00022840"/>
    </source>
</evidence>
<dbReference type="InterPro" id="IPR015855">
    <property type="entry name" value="ABC_transpr_MalK-like"/>
</dbReference>
<dbReference type="GO" id="GO:0005524">
    <property type="term" value="F:ATP binding"/>
    <property type="evidence" value="ECO:0007669"/>
    <property type="project" value="UniProtKB-KW"/>
</dbReference>
<dbReference type="GO" id="GO:0055052">
    <property type="term" value="C:ATP-binding cassette (ABC) transporter complex, substrate-binding subunit-containing"/>
    <property type="evidence" value="ECO:0007669"/>
    <property type="project" value="TreeGrafter"/>
</dbReference>
<proteinExistence type="predicted"/>
<dbReference type="InterPro" id="IPR005116">
    <property type="entry name" value="Transp-assoc_OB_typ1"/>
</dbReference>
<dbReference type="SUPFAM" id="SSF52540">
    <property type="entry name" value="P-loop containing nucleoside triphosphate hydrolases"/>
    <property type="match status" value="1"/>
</dbReference>
<dbReference type="PROSITE" id="PS00211">
    <property type="entry name" value="ABC_TRANSPORTER_1"/>
    <property type="match status" value="1"/>
</dbReference>
<dbReference type="PANTHER" id="PTHR43875:SF14">
    <property type="entry name" value="ABC TRANSPORTER ATP-BINDING PROTEIN"/>
    <property type="match status" value="1"/>
</dbReference>
<dbReference type="AlphaFoldDB" id="A0AAJ6LXZ8"/>
<feature type="domain" description="ABC transporter" evidence="4">
    <location>
        <begin position="4"/>
        <end position="236"/>
    </location>
</feature>
<dbReference type="FunFam" id="3.40.50.300:FF:000042">
    <property type="entry name" value="Maltose/maltodextrin ABC transporter, ATP-binding protein"/>
    <property type="match status" value="1"/>
</dbReference>
<dbReference type="InterPro" id="IPR008995">
    <property type="entry name" value="Mo/tungstate-bd_C_term_dom"/>
</dbReference>
<dbReference type="GO" id="GO:0016887">
    <property type="term" value="F:ATP hydrolysis activity"/>
    <property type="evidence" value="ECO:0007669"/>
    <property type="project" value="InterPro"/>
</dbReference>
<dbReference type="GO" id="GO:0008643">
    <property type="term" value="P:carbohydrate transport"/>
    <property type="evidence" value="ECO:0007669"/>
    <property type="project" value="InterPro"/>
</dbReference>
<dbReference type="GO" id="GO:0140359">
    <property type="term" value="F:ABC-type transporter activity"/>
    <property type="evidence" value="ECO:0007669"/>
    <property type="project" value="InterPro"/>
</dbReference>
<keyword evidence="1" id="KW-0813">Transport</keyword>
<dbReference type="InterPro" id="IPR003439">
    <property type="entry name" value="ABC_transporter-like_ATP-bd"/>
</dbReference>